<reference evidence="2 3" key="1">
    <citation type="journal article" date="2010" name="J. Bacteriol.">
        <title>Complete genome sequence of "Candidatus Puniceispirillum marinum" IMCC1322, a representative of the SAR116 clade in the Alphaproteobacteria.</title>
        <authorList>
            <person name="Oh H.M."/>
            <person name="Kwon K.K."/>
            <person name="Kang I."/>
            <person name="Kang S.G."/>
            <person name="Lee J.H."/>
            <person name="Kim S.J."/>
            <person name="Cho J.C."/>
        </authorList>
    </citation>
    <scope>NUCLEOTIDE SEQUENCE [LARGE SCALE GENOMIC DNA]</scope>
    <source>
        <strain evidence="2 3">IMCC1322</strain>
    </source>
</reference>
<protein>
    <submittedName>
        <fullName evidence="2">Acriflavin resistance protein</fullName>
    </submittedName>
</protein>
<evidence type="ECO:0000313" key="3">
    <source>
        <dbReference type="Proteomes" id="UP000007460"/>
    </source>
</evidence>
<dbReference type="KEGG" id="apb:SAR116_0128"/>
<organism evidence="2 3">
    <name type="scientific">Puniceispirillum marinum (strain IMCC1322)</name>
    <dbReference type="NCBI Taxonomy" id="488538"/>
    <lineage>
        <taxon>Bacteria</taxon>
        <taxon>Pseudomonadati</taxon>
        <taxon>Pseudomonadota</taxon>
        <taxon>Alphaproteobacteria</taxon>
        <taxon>Candidatus Puniceispirillales</taxon>
        <taxon>Candidatus Puniceispirillaceae</taxon>
        <taxon>Candidatus Puniceispirillum</taxon>
    </lineage>
</organism>
<evidence type="ECO:0000313" key="2">
    <source>
        <dbReference type="EMBL" id="ADE38371.1"/>
    </source>
</evidence>
<dbReference type="EMBL" id="CP001751">
    <property type="protein sequence ID" value="ADE38371.1"/>
    <property type="molecule type" value="Genomic_DNA"/>
</dbReference>
<dbReference type="AlphaFoldDB" id="D5BP89"/>
<keyword evidence="1" id="KW-0812">Transmembrane</keyword>
<keyword evidence="1" id="KW-1133">Transmembrane helix</keyword>
<name>D5BP89_PUNMI</name>
<feature type="transmembrane region" description="Helical" evidence="1">
    <location>
        <begin position="115"/>
        <end position="135"/>
    </location>
</feature>
<keyword evidence="3" id="KW-1185">Reference proteome</keyword>
<evidence type="ECO:0000256" key="1">
    <source>
        <dbReference type="SAM" id="Phobius"/>
    </source>
</evidence>
<proteinExistence type="predicted"/>
<dbReference type="Proteomes" id="UP000007460">
    <property type="component" value="Chromosome"/>
</dbReference>
<feature type="transmembrane region" description="Helical" evidence="1">
    <location>
        <begin position="13"/>
        <end position="33"/>
    </location>
</feature>
<feature type="transmembrane region" description="Helical" evidence="1">
    <location>
        <begin position="54"/>
        <end position="75"/>
    </location>
</feature>
<dbReference type="HOGENOM" id="CLU_1757314_0_0_5"/>
<gene>
    <name evidence="2" type="ordered locus">SAR116_0128</name>
</gene>
<keyword evidence="1" id="KW-0472">Membrane</keyword>
<accession>D5BP89</accession>
<sequence length="148" mass="16429">MTTVKTKRNGTCVFYYFSILFIGIARYIINSIAFEDGGLMLTTVFTFFMRVFQAFLAVLLLGFIIIGMLATHGIYTAETTNYAQYRPQAEAKCANAADVALCVKETLADMGSVKLILGLGVSAGIISTIILVIWIRNRIRNRRKNIAN</sequence>